<name>A0ABQ7ZX13_BRANA</name>
<dbReference type="Proteomes" id="UP000824890">
    <property type="component" value="Unassembled WGS sequence"/>
</dbReference>
<organism evidence="2 3">
    <name type="scientific">Brassica napus</name>
    <name type="common">Rape</name>
    <dbReference type="NCBI Taxonomy" id="3708"/>
    <lineage>
        <taxon>Eukaryota</taxon>
        <taxon>Viridiplantae</taxon>
        <taxon>Streptophyta</taxon>
        <taxon>Embryophyta</taxon>
        <taxon>Tracheophyta</taxon>
        <taxon>Spermatophyta</taxon>
        <taxon>Magnoliopsida</taxon>
        <taxon>eudicotyledons</taxon>
        <taxon>Gunneridae</taxon>
        <taxon>Pentapetalae</taxon>
        <taxon>rosids</taxon>
        <taxon>malvids</taxon>
        <taxon>Brassicales</taxon>
        <taxon>Brassicaceae</taxon>
        <taxon>Brassiceae</taxon>
        <taxon>Brassica</taxon>
    </lineage>
</organism>
<feature type="domain" description="NYN" evidence="1">
    <location>
        <begin position="15"/>
        <end position="85"/>
    </location>
</feature>
<reference evidence="2 3" key="1">
    <citation type="submission" date="2021-05" db="EMBL/GenBank/DDBJ databases">
        <title>Genome Assembly of Synthetic Allotetraploid Brassica napus Reveals Homoeologous Exchanges between Subgenomes.</title>
        <authorList>
            <person name="Davis J.T."/>
        </authorList>
    </citation>
    <scope>NUCLEOTIDE SEQUENCE [LARGE SCALE GENOMIC DNA]</scope>
    <source>
        <strain evidence="3">cv. Da-Ae</strain>
        <tissue evidence="2">Seedling</tissue>
    </source>
</reference>
<comment type="caution">
    <text evidence="2">The sequence shown here is derived from an EMBL/GenBank/DDBJ whole genome shotgun (WGS) entry which is preliminary data.</text>
</comment>
<dbReference type="EMBL" id="JAGKQM010000014">
    <property type="protein sequence ID" value="KAH0884743.1"/>
    <property type="molecule type" value="Genomic_DNA"/>
</dbReference>
<evidence type="ECO:0000259" key="1">
    <source>
        <dbReference type="Pfam" id="PF01936"/>
    </source>
</evidence>
<gene>
    <name evidence="2" type="ORF">HID58_060839</name>
</gene>
<sequence length="204" mass="23191">MKKYEVAPVELLASKISVWWDITSCPVPKGYNPRLVRRSIESKLKKTGYSGRLTITALGNLKDIPDEVLRAYSSTGIVLKHDPFINLLILKEVIIHCGGTVWLETVESTPGFSGYNILHILKDTLKLPIRFWGWKSLLKDARMGKKIEEQELDDFNVEPVGIVCRVCHVPPFEDLTAHLKSEMHEMKVSNRLIVQDLTNGQRQV</sequence>
<protein>
    <recommendedName>
        <fullName evidence="1">NYN domain-containing protein</fullName>
    </recommendedName>
</protein>
<dbReference type="CDD" id="cd10910">
    <property type="entry name" value="PIN_limkain_b1_N_like"/>
    <property type="match status" value="1"/>
</dbReference>
<accession>A0ABQ7ZX13</accession>
<dbReference type="Pfam" id="PF01936">
    <property type="entry name" value="NYN"/>
    <property type="match status" value="1"/>
</dbReference>
<evidence type="ECO:0000313" key="3">
    <source>
        <dbReference type="Proteomes" id="UP000824890"/>
    </source>
</evidence>
<dbReference type="InterPro" id="IPR024768">
    <property type="entry name" value="Marf1"/>
</dbReference>
<dbReference type="PANTHER" id="PTHR14379">
    <property type="entry name" value="LIMKAIN B LKAP"/>
    <property type="match status" value="1"/>
</dbReference>
<dbReference type="PANTHER" id="PTHR14379:SF63">
    <property type="entry name" value="ENDONUCLEASE OR GLYCOSYL HYDROLASE"/>
    <property type="match status" value="1"/>
</dbReference>
<proteinExistence type="predicted"/>
<evidence type="ECO:0000313" key="2">
    <source>
        <dbReference type="EMBL" id="KAH0884743.1"/>
    </source>
</evidence>
<keyword evidence="3" id="KW-1185">Reference proteome</keyword>
<dbReference type="InterPro" id="IPR021139">
    <property type="entry name" value="NYN"/>
</dbReference>